<keyword evidence="5 9" id="KW-0238">DNA-binding</keyword>
<dbReference type="InterPro" id="IPR001789">
    <property type="entry name" value="Sig_transdc_resp-reg_receiver"/>
</dbReference>
<evidence type="ECO:0000256" key="3">
    <source>
        <dbReference type="ARBA" id="ARBA00023012"/>
    </source>
</evidence>
<keyword evidence="6" id="KW-0804">Transcription</keyword>
<evidence type="ECO:0000259" key="10">
    <source>
        <dbReference type="PROSITE" id="PS50110"/>
    </source>
</evidence>
<feature type="domain" description="OmpR/PhoB-type" evidence="11">
    <location>
        <begin position="139"/>
        <end position="238"/>
    </location>
</feature>
<dbReference type="InterPro" id="IPR011006">
    <property type="entry name" value="CheY-like_superfamily"/>
</dbReference>
<protein>
    <recommendedName>
        <fullName evidence="1">Stage 0 sporulation protein A homolog</fullName>
    </recommendedName>
</protein>
<evidence type="ECO:0000256" key="9">
    <source>
        <dbReference type="PROSITE-ProRule" id="PRU01091"/>
    </source>
</evidence>
<comment type="function">
    <text evidence="7">May play the central regulatory role in sporulation. It may be an element of the effector pathway responsible for the activation of sporulation genes in response to nutritional stress. Spo0A may act in concert with spo0H (a sigma factor) to control the expression of some genes that are critical to the sporulation process.</text>
</comment>
<dbReference type="EMBL" id="CP058649">
    <property type="protein sequence ID" value="QUI23274.1"/>
    <property type="molecule type" value="Genomic_DNA"/>
</dbReference>
<dbReference type="KEGG" id="vpy:HZI73_13690"/>
<name>A0A8J8MKG9_9FIRM</name>
<organism evidence="12 13">
    <name type="scientific">Vallitalea pronyensis</name>
    <dbReference type="NCBI Taxonomy" id="1348613"/>
    <lineage>
        <taxon>Bacteria</taxon>
        <taxon>Bacillati</taxon>
        <taxon>Bacillota</taxon>
        <taxon>Clostridia</taxon>
        <taxon>Lachnospirales</taxon>
        <taxon>Vallitaleaceae</taxon>
        <taxon>Vallitalea</taxon>
    </lineage>
</organism>
<evidence type="ECO:0000256" key="4">
    <source>
        <dbReference type="ARBA" id="ARBA00023015"/>
    </source>
</evidence>
<dbReference type="CDD" id="cd00383">
    <property type="entry name" value="trans_reg_C"/>
    <property type="match status" value="1"/>
</dbReference>
<dbReference type="Proteomes" id="UP000683246">
    <property type="component" value="Chromosome"/>
</dbReference>
<evidence type="ECO:0000256" key="2">
    <source>
        <dbReference type="ARBA" id="ARBA00022553"/>
    </source>
</evidence>
<evidence type="ECO:0000256" key="5">
    <source>
        <dbReference type="ARBA" id="ARBA00023125"/>
    </source>
</evidence>
<sequence>MELKWGERVEDITILVIEDDKEISGLIKKHLENEGYHVLQSYDGLEAVNMALEKDLQLILLDIMLPKMDGLEVCRQIRLTKHVPIIMVSAKSQDIDKVIGLSTGADDYLCKPFSMMELCARVRSQLRRYLYFNENHTQNNTIMINDLFIDLDSHVVSIGDHIIKLTPTEFDILILLAKNRGRVFSSEMIFEKVWKDKYYESNNNVMVHIRNMREKLEDNSRHPKYIKTIWGVGYKIEK</sequence>
<accession>A0A8J8MKG9</accession>
<keyword evidence="13" id="KW-1185">Reference proteome</keyword>
<dbReference type="GO" id="GO:0000976">
    <property type="term" value="F:transcription cis-regulatory region binding"/>
    <property type="evidence" value="ECO:0007669"/>
    <property type="project" value="TreeGrafter"/>
</dbReference>
<evidence type="ECO:0000256" key="1">
    <source>
        <dbReference type="ARBA" id="ARBA00018672"/>
    </source>
</evidence>
<dbReference type="SMART" id="SM00862">
    <property type="entry name" value="Trans_reg_C"/>
    <property type="match status" value="1"/>
</dbReference>
<dbReference type="SUPFAM" id="SSF46894">
    <property type="entry name" value="C-terminal effector domain of the bipartite response regulators"/>
    <property type="match status" value="1"/>
</dbReference>
<dbReference type="InterPro" id="IPR039420">
    <property type="entry name" value="WalR-like"/>
</dbReference>
<evidence type="ECO:0000256" key="6">
    <source>
        <dbReference type="ARBA" id="ARBA00023163"/>
    </source>
</evidence>
<reference evidence="12" key="1">
    <citation type="submission" date="2020-07" db="EMBL/GenBank/DDBJ databases">
        <title>Vallitalea pronyensis genome.</title>
        <authorList>
            <person name="Postec A."/>
        </authorList>
    </citation>
    <scope>NUCLEOTIDE SEQUENCE</scope>
    <source>
        <strain evidence="12">FatNI3</strain>
    </source>
</reference>
<dbReference type="Gene3D" id="3.40.50.2300">
    <property type="match status" value="1"/>
</dbReference>
<dbReference type="SUPFAM" id="SSF52172">
    <property type="entry name" value="CheY-like"/>
    <property type="match status" value="1"/>
</dbReference>
<dbReference type="GO" id="GO:0005829">
    <property type="term" value="C:cytosol"/>
    <property type="evidence" value="ECO:0007669"/>
    <property type="project" value="TreeGrafter"/>
</dbReference>
<dbReference type="AlphaFoldDB" id="A0A8J8MKG9"/>
<evidence type="ECO:0000313" key="12">
    <source>
        <dbReference type="EMBL" id="QUI23274.1"/>
    </source>
</evidence>
<keyword evidence="4" id="KW-0805">Transcription regulation</keyword>
<dbReference type="PANTHER" id="PTHR48111:SF2">
    <property type="entry name" value="RESPONSE REGULATOR SAER"/>
    <property type="match status" value="1"/>
</dbReference>
<keyword evidence="3" id="KW-0902">Two-component regulatory system</keyword>
<evidence type="ECO:0000256" key="7">
    <source>
        <dbReference type="ARBA" id="ARBA00024867"/>
    </source>
</evidence>
<evidence type="ECO:0000259" key="11">
    <source>
        <dbReference type="PROSITE" id="PS51755"/>
    </source>
</evidence>
<evidence type="ECO:0000313" key="13">
    <source>
        <dbReference type="Proteomes" id="UP000683246"/>
    </source>
</evidence>
<dbReference type="SMART" id="SM00448">
    <property type="entry name" value="REC"/>
    <property type="match status" value="1"/>
</dbReference>
<dbReference type="PROSITE" id="PS51755">
    <property type="entry name" value="OMPR_PHOB"/>
    <property type="match status" value="1"/>
</dbReference>
<dbReference type="Gene3D" id="1.10.10.10">
    <property type="entry name" value="Winged helix-like DNA-binding domain superfamily/Winged helix DNA-binding domain"/>
    <property type="match status" value="1"/>
</dbReference>
<dbReference type="Pfam" id="PF00072">
    <property type="entry name" value="Response_reg"/>
    <property type="match status" value="1"/>
</dbReference>
<evidence type="ECO:0000256" key="8">
    <source>
        <dbReference type="PROSITE-ProRule" id="PRU00169"/>
    </source>
</evidence>
<gene>
    <name evidence="12" type="ORF">HZI73_13690</name>
</gene>
<dbReference type="InterPro" id="IPR036388">
    <property type="entry name" value="WH-like_DNA-bd_sf"/>
</dbReference>
<feature type="modified residue" description="4-aspartylphosphate" evidence="8">
    <location>
        <position position="62"/>
    </location>
</feature>
<feature type="DNA-binding region" description="OmpR/PhoB-type" evidence="9">
    <location>
        <begin position="139"/>
        <end position="238"/>
    </location>
</feature>
<keyword evidence="2 8" id="KW-0597">Phosphoprotein</keyword>
<dbReference type="GO" id="GO:0032993">
    <property type="term" value="C:protein-DNA complex"/>
    <property type="evidence" value="ECO:0007669"/>
    <property type="project" value="TreeGrafter"/>
</dbReference>
<dbReference type="PANTHER" id="PTHR48111">
    <property type="entry name" value="REGULATOR OF RPOS"/>
    <property type="match status" value="1"/>
</dbReference>
<dbReference type="Pfam" id="PF00486">
    <property type="entry name" value="Trans_reg_C"/>
    <property type="match status" value="1"/>
</dbReference>
<dbReference type="Gene3D" id="6.10.250.690">
    <property type="match status" value="1"/>
</dbReference>
<dbReference type="GO" id="GO:0006355">
    <property type="term" value="P:regulation of DNA-templated transcription"/>
    <property type="evidence" value="ECO:0007669"/>
    <property type="project" value="InterPro"/>
</dbReference>
<dbReference type="PROSITE" id="PS50110">
    <property type="entry name" value="RESPONSE_REGULATORY"/>
    <property type="match status" value="1"/>
</dbReference>
<dbReference type="GO" id="GO:0000156">
    <property type="term" value="F:phosphorelay response regulator activity"/>
    <property type="evidence" value="ECO:0007669"/>
    <property type="project" value="TreeGrafter"/>
</dbReference>
<dbReference type="InterPro" id="IPR001867">
    <property type="entry name" value="OmpR/PhoB-type_DNA-bd"/>
</dbReference>
<dbReference type="FunFam" id="1.10.10.10:FF:000018">
    <property type="entry name" value="DNA-binding response regulator ResD"/>
    <property type="match status" value="1"/>
</dbReference>
<proteinExistence type="predicted"/>
<dbReference type="FunFam" id="3.40.50.2300:FF:000001">
    <property type="entry name" value="DNA-binding response regulator PhoB"/>
    <property type="match status" value="1"/>
</dbReference>
<feature type="domain" description="Response regulatory" evidence="10">
    <location>
        <begin position="13"/>
        <end position="126"/>
    </location>
</feature>
<dbReference type="InterPro" id="IPR016032">
    <property type="entry name" value="Sig_transdc_resp-reg_C-effctor"/>
</dbReference>